<evidence type="ECO:0000313" key="1">
    <source>
        <dbReference type="Proteomes" id="UP000887580"/>
    </source>
</evidence>
<dbReference type="Proteomes" id="UP000887580">
    <property type="component" value="Unplaced"/>
</dbReference>
<reference evidence="2" key="1">
    <citation type="submission" date="2022-11" db="UniProtKB">
        <authorList>
            <consortium name="WormBaseParasite"/>
        </authorList>
    </citation>
    <scope>IDENTIFICATION</scope>
</reference>
<organism evidence="1 2">
    <name type="scientific">Panagrolaimus sp. PS1159</name>
    <dbReference type="NCBI Taxonomy" id="55785"/>
    <lineage>
        <taxon>Eukaryota</taxon>
        <taxon>Metazoa</taxon>
        <taxon>Ecdysozoa</taxon>
        <taxon>Nematoda</taxon>
        <taxon>Chromadorea</taxon>
        <taxon>Rhabditida</taxon>
        <taxon>Tylenchina</taxon>
        <taxon>Panagrolaimomorpha</taxon>
        <taxon>Panagrolaimoidea</taxon>
        <taxon>Panagrolaimidae</taxon>
        <taxon>Panagrolaimus</taxon>
    </lineage>
</organism>
<accession>A0AC35F3Q2</accession>
<sequence>MRNMRQERIRKEDRKEERRQKREAAAKSKKDDGIIRGPDGIICCIPLVKCSRIGHPLPQTLEEGIKLSCTNPDCLHTKHLVHQECFRSLEQGLMTILQNQGSARGWTDGHRKHNLWGKKGLSLVQRSLRCPCGKGQMKRDDEAWKQREELLEPPKEKKDKKKHKSKAMLLPELQFAKKGIPPPIDLKKVHELDTHYLSSHSPPLPADTFLEDRYGPLKIVPPKRTRKITTTSITSNITSSTTSKSTAAKKPSIHKPIGLAPIKTPPKPVEKPILLPRLAISQPKSNNNNCESKISEIISTTTTENLINQWQDISYNEMNDEESSITPITERAMSPTNTTTTTSMMSYPNSNHCSYSFPMLKSMAVQTDETSFCKALIKEPWMKLYSPNEFDYDSGIHSIACSPKFSTTDSYIRCLSPGDSLNECIINRERIVTPPPGFRIDRFKILPAQLHDMKPLKQQNIAPIPHDPVPCYSLFDGPTIGLGEEILRRIHNRTLVNYDLVEYNLNN</sequence>
<proteinExistence type="predicted"/>
<evidence type="ECO:0000313" key="2">
    <source>
        <dbReference type="WBParaSite" id="PS1159_v2.g1358.t1"/>
    </source>
</evidence>
<protein>
    <submittedName>
        <fullName evidence="2">Uncharacterized protein</fullName>
    </submittedName>
</protein>
<name>A0AC35F3Q2_9BILA</name>
<dbReference type="WBParaSite" id="PS1159_v2.g1358.t1">
    <property type="protein sequence ID" value="PS1159_v2.g1358.t1"/>
    <property type="gene ID" value="PS1159_v2.g1358"/>
</dbReference>